<accession>A0A6N3GXJ7</accession>
<evidence type="ECO:0000259" key="1">
    <source>
        <dbReference type="Pfam" id="PF00535"/>
    </source>
</evidence>
<evidence type="ECO:0000313" key="2">
    <source>
        <dbReference type="EMBL" id="VYU69208.1"/>
    </source>
</evidence>
<proteinExistence type="predicted"/>
<protein>
    <submittedName>
        <fullName evidence="2">Putative glycosyltransferase EpsJ</fullName>
        <ecNumber evidence="2">2.4.-.-</ecNumber>
    </submittedName>
</protein>
<dbReference type="EMBL" id="CACRUB010000052">
    <property type="protein sequence ID" value="VYU69208.1"/>
    <property type="molecule type" value="Genomic_DNA"/>
</dbReference>
<dbReference type="GO" id="GO:0016758">
    <property type="term" value="F:hexosyltransferase activity"/>
    <property type="evidence" value="ECO:0007669"/>
    <property type="project" value="UniProtKB-ARBA"/>
</dbReference>
<dbReference type="SUPFAM" id="SSF53448">
    <property type="entry name" value="Nucleotide-diphospho-sugar transferases"/>
    <property type="match status" value="1"/>
</dbReference>
<sequence>MNSNYVLTIAVPTFNMAWCLEKNLETYFHETLKGRLEVLILNNASEDDSAEIAQKFCCRVPEIYTLINRDSRGYGSSINEAIKSAQGAYFRIVDADDWVNTQELVRFVDALENCKAEIVLTDYQIVDMQTQKAVRVRADEYGIEYNELYSDFTPCIKSLPSIHNTTYRTAMLRQMGLCMQDNMFFVDEEYVVLPYLKAERVIYYCFDVYRYQVANPEQSTSPKNRGIYFRHREAVLKRLLEEYTAHQKAGDISTCALEYCRVRIQNGVGDHFTTLHMYLLDRGEGRKQAKLWRRFLMESGYGEFYEGCKHKERLLRVLNICHVSLGLYAKLKRLMLGRR</sequence>
<dbReference type="InterPro" id="IPR001173">
    <property type="entry name" value="Glyco_trans_2-like"/>
</dbReference>
<keyword evidence="2" id="KW-0808">Transferase</keyword>
<dbReference type="AlphaFoldDB" id="A0A6N3GXJ7"/>
<dbReference type="CDD" id="cd00761">
    <property type="entry name" value="Glyco_tranf_GTA_type"/>
    <property type="match status" value="1"/>
</dbReference>
<keyword evidence="2" id="KW-0328">Glycosyltransferase</keyword>
<dbReference type="InterPro" id="IPR029044">
    <property type="entry name" value="Nucleotide-diphossugar_trans"/>
</dbReference>
<dbReference type="Gene3D" id="3.90.550.10">
    <property type="entry name" value="Spore Coat Polysaccharide Biosynthesis Protein SpsA, Chain A"/>
    <property type="match status" value="1"/>
</dbReference>
<feature type="domain" description="Glycosyltransferase 2-like" evidence="1">
    <location>
        <begin position="8"/>
        <end position="173"/>
    </location>
</feature>
<dbReference type="Pfam" id="PF00535">
    <property type="entry name" value="Glycos_transf_2"/>
    <property type="match status" value="1"/>
</dbReference>
<dbReference type="RefSeq" id="WP_156622323.1">
    <property type="nucleotide sequence ID" value="NZ_CACRUB010000052.1"/>
</dbReference>
<name>A0A6N3GXJ7_FLAPL</name>
<dbReference type="PANTHER" id="PTHR22916:SF3">
    <property type="entry name" value="UDP-GLCNAC:BETAGAL BETA-1,3-N-ACETYLGLUCOSAMINYLTRANSFERASE-LIKE PROTEIN 1"/>
    <property type="match status" value="1"/>
</dbReference>
<dbReference type="PANTHER" id="PTHR22916">
    <property type="entry name" value="GLYCOSYLTRANSFERASE"/>
    <property type="match status" value="1"/>
</dbReference>
<dbReference type="EC" id="2.4.-.-" evidence="2"/>
<reference evidence="2" key="1">
    <citation type="submission" date="2019-11" db="EMBL/GenBank/DDBJ databases">
        <authorList>
            <person name="Feng L."/>
        </authorList>
    </citation>
    <scope>NUCLEOTIDE SEQUENCE</scope>
    <source>
        <strain evidence="2">FplautiiLFYP42</strain>
    </source>
</reference>
<gene>
    <name evidence="2" type="primary">epsJ_2</name>
    <name evidence="2" type="ORF">FPLFYP42_03440</name>
</gene>
<organism evidence="2">
    <name type="scientific">Flavonifractor plautii</name>
    <name type="common">Fusobacterium plautii</name>
    <dbReference type="NCBI Taxonomy" id="292800"/>
    <lineage>
        <taxon>Bacteria</taxon>
        <taxon>Bacillati</taxon>
        <taxon>Bacillota</taxon>
        <taxon>Clostridia</taxon>
        <taxon>Eubacteriales</taxon>
        <taxon>Oscillospiraceae</taxon>
        <taxon>Flavonifractor</taxon>
    </lineage>
</organism>